<evidence type="ECO:0000256" key="2">
    <source>
        <dbReference type="SAM" id="Phobius"/>
    </source>
</evidence>
<dbReference type="GO" id="GO:0009103">
    <property type="term" value="P:lipopolysaccharide biosynthetic process"/>
    <property type="evidence" value="ECO:0007669"/>
    <property type="project" value="TreeGrafter"/>
</dbReference>
<keyword evidence="5" id="KW-1185">Reference proteome</keyword>
<evidence type="ECO:0000259" key="3">
    <source>
        <dbReference type="Pfam" id="PF01757"/>
    </source>
</evidence>
<dbReference type="GeneID" id="80821504"/>
<comment type="caution">
    <text evidence="4">The sequence shown here is derived from an EMBL/GenBank/DDBJ whole genome shotgun (WGS) entry which is preliminary data.</text>
</comment>
<feature type="domain" description="Acyltransferase 3" evidence="3">
    <location>
        <begin position="9"/>
        <end position="324"/>
    </location>
</feature>
<reference evidence="4 5" key="1">
    <citation type="submission" date="2016-10" db="EMBL/GenBank/DDBJ databases">
        <authorList>
            <person name="Varghese N."/>
            <person name="Submissions S."/>
        </authorList>
    </citation>
    <scope>NUCLEOTIDE SEQUENCE [LARGE SCALE GENOMIC DNA]</scope>
    <source>
        <strain evidence="4 5">FF3</strain>
    </source>
</reference>
<organism evidence="4 5">
    <name type="scientific">Marinovum algicola</name>
    <dbReference type="NCBI Taxonomy" id="42444"/>
    <lineage>
        <taxon>Bacteria</taxon>
        <taxon>Pseudomonadati</taxon>
        <taxon>Pseudomonadota</taxon>
        <taxon>Alphaproteobacteria</taxon>
        <taxon>Rhodobacterales</taxon>
        <taxon>Roseobacteraceae</taxon>
        <taxon>Marinovum</taxon>
    </lineage>
</organism>
<protein>
    <submittedName>
        <fullName evidence="4">Peptidoglycan/LPS O-acetylase OafA/YrhL, contains acyltransferase and SGNH-hydrolase domains</fullName>
    </submittedName>
</protein>
<dbReference type="RefSeq" id="WP_074838379.1">
    <property type="nucleotide sequence ID" value="NZ_CBDCHI020000002.1"/>
</dbReference>
<keyword evidence="2" id="KW-0812">Transmembrane</keyword>
<dbReference type="Proteomes" id="UP000182932">
    <property type="component" value="Unassembled WGS sequence"/>
</dbReference>
<dbReference type="PANTHER" id="PTHR23028:SF53">
    <property type="entry name" value="ACYL_TRANSF_3 DOMAIN-CONTAINING PROTEIN"/>
    <property type="match status" value="1"/>
</dbReference>
<keyword evidence="2" id="KW-0472">Membrane</keyword>
<feature type="transmembrane region" description="Helical" evidence="2">
    <location>
        <begin position="167"/>
        <end position="188"/>
    </location>
</feature>
<accession>A0A975WDI2</accession>
<keyword evidence="4" id="KW-0012">Acyltransferase</keyword>
<evidence type="ECO:0000256" key="1">
    <source>
        <dbReference type="SAM" id="MobiDB-lite"/>
    </source>
</evidence>
<dbReference type="InterPro" id="IPR002656">
    <property type="entry name" value="Acyl_transf_3_dom"/>
</dbReference>
<feature type="transmembrane region" description="Helical" evidence="2">
    <location>
        <begin position="39"/>
        <end position="61"/>
    </location>
</feature>
<dbReference type="AlphaFoldDB" id="A0A975WDI2"/>
<keyword evidence="2" id="KW-1133">Transmembrane helix</keyword>
<dbReference type="GO" id="GO:0016747">
    <property type="term" value="F:acyltransferase activity, transferring groups other than amino-acyl groups"/>
    <property type="evidence" value="ECO:0007669"/>
    <property type="project" value="InterPro"/>
</dbReference>
<dbReference type="EMBL" id="FNYY01000018">
    <property type="protein sequence ID" value="SEK01266.1"/>
    <property type="molecule type" value="Genomic_DNA"/>
</dbReference>
<dbReference type="GO" id="GO:0016020">
    <property type="term" value="C:membrane"/>
    <property type="evidence" value="ECO:0007669"/>
    <property type="project" value="TreeGrafter"/>
</dbReference>
<evidence type="ECO:0000313" key="4">
    <source>
        <dbReference type="EMBL" id="SEK01266.1"/>
    </source>
</evidence>
<proteinExistence type="predicted"/>
<feature type="transmembrane region" description="Helical" evidence="2">
    <location>
        <begin position="82"/>
        <end position="104"/>
    </location>
</feature>
<gene>
    <name evidence="4" type="ORF">SAMN04487940_11855</name>
</gene>
<dbReference type="InterPro" id="IPR050879">
    <property type="entry name" value="Acyltransferase_3"/>
</dbReference>
<dbReference type="Pfam" id="PF01757">
    <property type="entry name" value="Acyl_transf_3"/>
    <property type="match status" value="1"/>
</dbReference>
<name>A0A975WDI2_9RHOB</name>
<feature type="transmembrane region" description="Helical" evidence="2">
    <location>
        <begin position="200"/>
        <end position="220"/>
    </location>
</feature>
<sequence length="366" mass="39278">MSRPPEIAAWTALRGLAALWVVLFHFWPQTAAPVPLLVARGYLAVDLFFCLSGAVMMLVYAPLIRGGDFGPGRFLWRRFARLYPVHLVTLGLAALILAIGPAFVPARPLSYDIGEMALLHLVLLHAWGITETGGLNYPSWSIAAEAFAYLLFPLLAAWMLRLPPGRALASSLAVALLWITAIEAALPAPGLAFTRLENDFGGLRILPEFLVGMGLAYLFGGRHAPRLGRALCAAAVALQAAAIASQADALFLAGLPLLLAGLLLWRPGPPRALLYLGRISYCLYMVHALVQIPGFKLIEQFTESADRAAPGWALPLLLALSLCAADRLHRWVEAPARRLLLHGTAPAREDQGSAPSDSPPPAPAPP</sequence>
<feature type="transmembrane region" description="Helical" evidence="2">
    <location>
        <begin position="227"/>
        <end position="243"/>
    </location>
</feature>
<feature type="transmembrane region" description="Helical" evidence="2">
    <location>
        <begin position="140"/>
        <end position="160"/>
    </location>
</feature>
<feature type="compositionally biased region" description="Pro residues" evidence="1">
    <location>
        <begin position="357"/>
        <end position="366"/>
    </location>
</feature>
<dbReference type="PANTHER" id="PTHR23028">
    <property type="entry name" value="ACETYLTRANSFERASE"/>
    <property type="match status" value="1"/>
</dbReference>
<feature type="transmembrane region" description="Helical" evidence="2">
    <location>
        <begin position="272"/>
        <end position="292"/>
    </location>
</feature>
<feature type="transmembrane region" description="Helical" evidence="2">
    <location>
        <begin position="249"/>
        <end position="265"/>
    </location>
</feature>
<feature type="region of interest" description="Disordered" evidence="1">
    <location>
        <begin position="344"/>
        <end position="366"/>
    </location>
</feature>
<keyword evidence="4" id="KW-0808">Transferase</keyword>
<feature type="transmembrane region" description="Helical" evidence="2">
    <location>
        <begin position="7"/>
        <end position="27"/>
    </location>
</feature>
<evidence type="ECO:0000313" key="5">
    <source>
        <dbReference type="Proteomes" id="UP000182932"/>
    </source>
</evidence>